<dbReference type="EMBL" id="CP011450">
    <property type="protein sequence ID" value="AKH18879.1"/>
    <property type="molecule type" value="Genomic_DNA"/>
</dbReference>
<dbReference type="Gene3D" id="3.90.10.10">
    <property type="entry name" value="Cytochrome C3"/>
    <property type="match status" value="2"/>
</dbReference>
<accession>A0A0F7JU91</accession>
<keyword evidence="2" id="KW-1185">Reference proteome</keyword>
<protein>
    <submittedName>
        <fullName evidence="1">Class III cytochrome C family protein</fullName>
    </submittedName>
</protein>
<evidence type="ECO:0000313" key="1">
    <source>
        <dbReference type="EMBL" id="AKH18879.1"/>
    </source>
</evidence>
<dbReference type="Proteomes" id="UP000018851">
    <property type="component" value="Plasmid pNXO2"/>
</dbReference>
<proteinExistence type="predicted"/>
<evidence type="ECO:0000313" key="2">
    <source>
        <dbReference type="Proteomes" id="UP000018851"/>
    </source>
</evidence>
<geneLocation type="plasmid" evidence="1 2">
    <name>pNXO2</name>
</geneLocation>
<name>A0A0F7JU91_9SPHN</name>
<dbReference type="OrthoDB" id="7387371at2"/>
<gene>
    <name evidence="1" type="ORF">NX02_p1190</name>
</gene>
<dbReference type="AlphaFoldDB" id="A0A0F7JU91"/>
<dbReference type="InterPro" id="IPR036280">
    <property type="entry name" value="Multihaem_cyt_sf"/>
</dbReference>
<organism evidence="1 2">
    <name type="scientific">Sphingomonas sanxanigenens DSM 19645 = NX02</name>
    <dbReference type="NCBI Taxonomy" id="1123269"/>
    <lineage>
        <taxon>Bacteria</taxon>
        <taxon>Pseudomonadati</taxon>
        <taxon>Pseudomonadota</taxon>
        <taxon>Alphaproteobacteria</taxon>
        <taxon>Sphingomonadales</taxon>
        <taxon>Sphingomonadaceae</taxon>
        <taxon>Sphingomonas</taxon>
    </lineage>
</organism>
<dbReference type="SUPFAM" id="SSF48695">
    <property type="entry name" value="Multiheme cytochromes"/>
    <property type="match status" value="1"/>
</dbReference>
<dbReference type="CDD" id="cd08168">
    <property type="entry name" value="Cytochrom_C3"/>
    <property type="match status" value="1"/>
</dbReference>
<sequence>MKFSAASLLILVAAAILAAIAVPISIYRSGSDAIPGWSAAVRPGPLSKAHAFLGDKCASCHTPNEGVTVDKCVACHVPAKELLSKPSTVFHANVTTCSGCHVEHQGRDKRPIKMDHAVLEKLAIRQAGKPVALDCKGCHVFKDKHQEFFGPKCATCHATDTWKIVGFLHPSPKSKECAQCHKPPPSHLMMHFEMMDRSITGQRNATVNQCFACHQTDSFNNIKGVGRVDMH</sequence>
<keyword evidence="1" id="KW-0614">Plasmid</keyword>
<reference evidence="1 2" key="1">
    <citation type="submission" date="2015-05" db="EMBL/GenBank/DDBJ databases">
        <title>Plasmid of Sphingomonas sanxanigenens NX02.</title>
        <authorList>
            <person name="Huang H."/>
            <person name="Ma T."/>
        </authorList>
    </citation>
    <scope>NUCLEOTIDE SEQUENCE [LARGE SCALE GENOMIC DNA]</scope>
    <source>
        <strain evidence="1 2">NX02</strain>
        <plasmid evidence="2">Plasmid pNXO2</plasmid>
    </source>
</reference>
<dbReference type="KEGG" id="ssan:NX02_p1190"/>
<dbReference type="RefSeq" id="WP_047100368.1">
    <property type="nucleotide sequence ID" value="NZ_CP011450.1"/>
</dbReference>